<dbReference type="CDD" id="cd03254">
    <property type="entry name" value="ABCC_Glucan_exporter_like"/>
    <property type="match status" value="1"/>
</dbReference>
<dbReference type="InterPro" id="IPR036640">
    <property type="entry name" value="ABC1_TM_sf"/>
</dbReference>
<evidence type="ECO:0000256" key="4">
    <source>
        <dbReference type="ARBA" id="ARBA00022840"/>
    </source>
</evidence>
<evidence type="ECO:0000259" key="9">
    <source>
        <dbReference type="PROSITE" id="PS50929"/>
    </source>
</evidence>
<keyword evidence="11" id="KW-1185">Reference proteome</keyword>
<evidence type="ECO:0000256" key="7">
    <source>
        <dbReference type="SAM" id="Phobius"/>
    </source>
</evidence>
<feature type="transmembrane region" description="Helical" evidence="7">
    <location>
        <begin position="170"/>
        <end position="189"/>
    </location>
</feature>
<evidence type="ECO:0000313" key="10">
    <source>
        <dbReference type="EMBL" id="WNG52229.1"/>
    </source>
</evidence>
<dbReference type="InterPro" id="IPR027417">
    <property type="entry name" value="P-loop_NTPase"/>
</dbReference>
<dbReference type="InterPro" id="IPR017871">
    <property type="entry name" value="ABC_transporter-like_CS"/>
</dbReference>
<evidence type="ECO:0000313" key="11">
    <source>
        <dbReference type="Proteomes" id="UP001611383"/>
    </source>
</evidence>
<evidence type="ECO:0000256" key="5">
    <source>
        <dbReference type="ARBA" id="ARBA00022989"/>
    </source>
</evidence>
<accession>A0ABY9XA66</accession>
<evidence type="ECO:0000259" key="8">
    <source>
        <dbReference type="PROSITE" id="PS50893"/>
    </source>
</evidence>
<dbReference type="SUPFAM" id="SSF90123">
    <property type="entry name" value="ABC transporter transmembrane region"/>
    <property type="match status" value="1"/>
</dbReference>
<dbReference type="InterPro" id="IPR039421">
    <property type="entry name" value="Type_1_exporter"/>
</dbReference>
<dbReference type="PROSITE" id="PS50893">
    <property type="entry name" value="ABC_TRANSPORTER_2"/>
    <property type="match status" value="1"/>
</dbReference>
<feature type="transmembrane region" description="Helical" evidence="7">
    <location>
        <begin position="146"/>
        <end position="164"/>
    </location>
</feature>
<keyword evidence="6 7" id="KW-0472">Membrane</keyword>
<comment type="subcellular location">
    <subcellularLocation>
        <location evidence="1">Cell membrane</location>
        <topology evidence="1">Multi-pass membrane protein</topology>
    </subcellularLocation>
</comment>
<dbReference type="SMART" id="SM00382">
    <property type="entry name" value="AAA"/>
    <property type="match status" value="1"/>
</dbReference>
<reference evidence="10 11" key="1">
    <citation type="submission" date="2019-08" db="EMBL/GenBank/DDBJ databases">
        <title>Archangium and Cystobacter genomes.</title>
        <authorList>
            <person name="Chen I.-C.K."/>
            <person name="Wielgoss S."/>
        </authorList>
    </citation>
    <scope>NUCLEOTIDE SEQUENCE [LARGE SCALE GENOMIC DNA]</scope>
    <source>
        <strain evidence="10 11">Cbm 6</strain>
    </source>
</reference>
<dbReference type="Proteomes" id="UP001611383">
    <property type="component" value="Chromosome"/>
</dbReference>
<dbReference type="InterPro" id="IPR003439">
    <property type="entry name" value="ABC_transporter-like_ATP-bd"/>
</dbReference>
<evidence type="ECO:0000256" key="3">
    <source>
        <dbReference type="ARBA" id="ARBA00022741"/>
    </source>
</evidence>
<dbReference type="PROSITE" id="PS50929">
    <property type="entry name" value="ABC_TM1F"/>
    <property type="match status" value="1"/>
</dbReference>
<keyword evidence="2 7" id="KW-0812">Transmembrane</keyword>
<dbReference type="SUPFAM" id="SSF52540">
    <property type="entry name" value="P-loop containing nucleoside triphosphate hydrolases"/>
    <property type="match status" value="1"/>
</dbReference>
<sequence>MAEQEDQRAANRGTVARRLLTEMRPYRGTLLVAMGFIVVGALTQAAGPYLVSRAIDHDISSGNVLGLLRTMVLLLVVYGAGALSGRAQTRRVGATGQKVLSSMRTRLFDQLQTLPLTYFDKRPIGDLMSRLLSDVDTLNQFFSQGVTQLLGSMLGLVGVLVAMLALNIPLALACFTLIPVMLLTTRFFATRARKAYRKTRQTAGNVTAELQEEIVGVRQAQAFNRTDVNIQRFRDRNAANRDANVAAVGITSAFSPAMDMLSTIATALVIGYGGYLVLQGRLSVGLLAAFLIYVQQFFRPVQLMASVYTQMQSALAGAERIYAILDETREPADAPDAVELGRAEGRITFEKVSFAYDPAHPVLHDMSFEIQPGQTVALVGRTGAGKTTVANLIPRFYDTTTGVVRLDGQDIKRVTRASLRRQMAMVIQEPFLFSGTIAENIAYGRPGASREEVEQAARAVHAHEFITAQPKGYDSVLGEGGATLSQGQRQLLAFARAVIADPRVLILDEATANIDTRTEALIQRALSTLLAGRTSVVIAHRLSTIRNADLILVIDAGRITERGTHEELMARNGLYAELYHRQFREPPPAAPAKLASGDTRPLKM</sequence>
<protein>
    <submittedName>
        <fullName evidence="10">ABC transporter ATP-binding protein</fullName>
    </submittedName>
</protein>
<dbReference type="InterPro" id="IPR003593">
    <property type="entry name" value="AAA+_ATPase"/>
</dbReference>
<keyword evidence="4 10" id="KW-0067">ATP-binding</keyword>
<dbReference type="EMBL" id="CP043494">
    <property type="protein sequence ID" value="WNG52229.1"/>
    <property type="molecule type" value="Genomic_DNA"/>
</dbReference>
<feature type="transmembrane region" description="Helical" evidence="7">
    <location>
        <begin position="28"/>
        <end position="51"/>
    </location>
</feature>
<evidence type="ECO:0000256" key="1">
    <source>
        <dbReference type="ARBA" id="ARBA00004651"/>
    </source>
</evidence>
<keyword evidence="5 7" id="KW-1133">Transmembrane helix</keyword>
<evidence type="ECO:0000256" key="6">
    <source>
        <dbReference type="ARBA" id="ARBA00023136"/>
    </source>
</evidence>
<gene>
    <name evidence="10" type="ORF">F0U60_04795</name>
</gene>
<keyword evidence="3" id="KW-0547">Nucleotide-binding</keyword>
<proteinExistence type="predicted"/>
<dbReference type="PROSITE" id="PS00211">
    <property type="entry name" value="ABC_TRANSPORTER_1"/>
    <property type="match status" value="1"/>
</dbReference>
<evidence type="ECO:0000256" key="2">
    <source>
        <dbReference type="ARBA" id="ARBA00022692"/>
    </source>
</evidence>
<dbReference type="InterPro" id="IPR011527">
    <property type="entry name" value="ABC1_TM_dom"/>
</dbReference>
<feature type="domain" description="ABC transporter" evidence="8">
    <location>
        <begin position="347"/>
        <end position="581"/>
    </location>
</feature>
<organism evidence="10 11">
    <name type="scientific">Archangium minus</name>
    <dbReference type="NCBI Taxonomy" id="83450"/>
    <lineage>
        <taxon>Bacteria</taxon>
        <taxon>Pseudomonadati</taxon>
        <taxon>Myxococcota</taxon>
        <taxon>Myxococcia</taxon>
        <taxon>Myxococcales</taxon>
        <taxon>Cystobacterineae</taxon>
        <taxon>Archangiaceae</taxon>
        <taxon>Archangium</taxon>
    </lineage>
</organism>
<dbReference type="CDD" id="cd18545">
    <property type="entry name" value="ABC_6TM_YknV_like"/>
    <property type="match status" value="1"/>
</dbReference>
<feature type="domain" description="ABC transmembrane type-1" evidence="9">
    <location>
        <begin position="31"/>
        <end position="313"/>
    </location>
</feature>
<dbReference type="Gene3D" id="3.40.50.300">
    <property type="entry name" value="P-loop containing nucleotide triphosphate hydrolases"/>
    <property type="match status" value="1"/>
</dbReference>
<dbReference type="PANTHER" id="PTHR43394:SF1">
    <property type="entry name" value="ATP-BINDING CASSETTE SUB-FAMILY B MEMBER 10, MITOCHONDRIAL"/>
    <property type="match status" value="1"/>
</dbReference>
<dbReference type="Pfam" id="PF00005">
    <property type="entry name" value="ABC_tran"/>
    <property type="match status" value="1"/>
</dbReference>
<dbReference type="PANTHER" id="PTHR43394">
    <property type="entry name" value="ATP-DEPENDENT PERMEASE MDL1, MITOCHONDRIAL"/>
    <property type="match status" value="1"/>
</dbReference>
<feature type="transmembrane region" description="Helical" evidence="7">
    <location>
        <begin position="276"/>
        <end position="294"/>
    </location>
</feature>
<dbReference type="Gene3D" id="1.20.1560.10">
    <property type="entry name" value="ABC transporter type 1, transmembrane domain"/>
    <property type="match status" value="1"/>
</dbReference>
<dbReference type="GO" id="GO:0005524">
    <property type="term" value="F:ATP binding"/>
    <property type="evidence" value="ECO:0007669"/>
    <property type="project" value="UniProtKB-KW"/>
</dbReference>
<name>A0ABY9XA66_9BACT</name>
<feature type="transmembrane region" description="Helical" evidence="7">
    <location>
        <begin position="63"/>
        <end position="83"/>
    </location>
</feature>
<dbReference type="Pfam" id="PF00664">
    <property type="entry name" value="ABC_membrane"/>
    <property type="match status" value="1"/>
</dbReference>